<name>A0A1G9LNH4_9PROT</name>
<sequence length="171" mass="18539">MSAIPDMIGFAVMTVSDSRDSKTDKTGPWLREQISAEGHAVIDHAIVADEIDAIQNQLQAWIADPAIHAVIATGGTGLTGRDVTPEAFKPLYDKEMDGFSAVYHQVSFRSVGVSTIQSRATAGIAGGTYLFAIPGSMGGCKDVWNHILKDEFDRTHRPCNLVDLLPRLTER</sequence>
<comment type="pathway">
    <text evidence="2">Cofactor biosynthesis; molybdopterin biosynthesis.</text>
</comment>
<dbReference type="InterPro" id="IPR036425">
    <property type="entry name" value="MoaB/Mog-like_dom_sf"/>
</dbReference>
<evidence type="ECO:0000256" key="1">
    <source>
        <dbReference type="ARBA" id="ARBA00015262"/>
    </source>
</evidence>
<dbReference type="InterPro" id="IPR001453">
    <property type="entry name" value="MoaB/Mog_dom"/>
</dbReference>
<evidence type="ECO:0000256" key="2">
    <source>
        <dbReference type="PIRNR" id="PIRNR006443"/>
    </source>
</evidence>
<dbReference type="EMBL" id="FNHG01000001">
    <property type="protein sequence ID" value="SDL63423.1"/>
    <property type="molecule type" value="Genomic_DNA"/>
</dbReference>
<dbReference type="Pfam" id="PF00994">
    <property type="entry name" value="MoCF_biosynth"/>
    <property type="match status" value="1"/>
</dbReference>
<reference evidence="4 5" key="1">
    <citation type="submission" date="2016-10" db="EMBL/GenBank/DDBJ databases">
        <authorList>
            <person name="de Groot N.N."/>
        </authorList>
    </citation>
    <scope>NUCLEOTIDE SEQUENCE [LARGE SCALE GENOMIC DNA]</scope>
    <source>
        <strain evidence="4 5">DSM 16077</strain>
    </source>
</reference>
<keyword evidence="2" id="KW-0501">Molybdenum cofactor biosynthesis</keyword>
<dbReference type="STRING" id="144026.SAMN04488568_101130"/>
<dbReference type="PIRSF" id="PIRSF006443">
    <property type="entry name" value="MoaB"/>
    <property type="match status" value="1"/>
</dbReference>
<dbReference type="AlphaFoldDB" id="A0A1G9LNH4"/>
<dbReference type="GO" id="GO:0005829">
    <property type="term" value="C:cytosol"/>
    <property type="evidence" value="ECO:0007669"/>
    <property type="project" value="TreeGrafter"/>
</dbReference>
<dbReference type="OrthoDB" id="9784492at2"/>
<keyword evidence="5" id="KW-1185">Reference proteome</keyword>
<dbReference type="CDD" id="cd00886">
    <property type="entry name" value="MogA_MoaB"/>
    <property type="match status" value="1"/>
</dbReference>
<comment type="similarity">
    <text evidence="2">Belongs to the MoaB/Mog family.</text>
</comment>
<dbReference type="SMART" id="SM00852">
    <property type="entry name" value="MoCF_biosynth"/>
    <property type="match status" value="1"/>
</dbReference>
<dbReference type="PANTHER" id="PTHR43232:SF2">
    <property type="entry name" value="MOLYBDENUM COFACTOR BIOSYNTHESIS PROTEIN B"/>
    <property type="match status" value="1"/>
</dbReference>
<dbReference type="PANTHER" id="PTHR43232">
    <property type="entry name" value="MOLYBDENUM COFACTOR BIOSYNTHESIS PROTEIN B"/>
    <property type="match status" value="1"/>
</dbReference>
<feature type="domain" description="MoaB/Mog" evidence="3">
    <location>
        <begin position="11"/>
        <end position="155"/>
    </location>
</feature>
<protein>
    <recommendedName>
        <fullName evidence="1 2">Molybdenum cofactor biosynthesis protein B</fullName>
    </recommendedName>
</protein>
<dbReference type="Gene3D" id="3.40.980.10">
    <property type="entry name" value="MoaB/Mog-like domain"/>
    <property type="match status" value="1"/>
</dbReference>
<accession>A0A1G9LNH4</accession>
<comment type="function">
    <text evidence="2">May be involved in the biosynthesis of molybdopterin.</text>
</comment>
<evidence type="ECO:0000313" key="5">
    <source>
        <dbReference type="Proteomes" id="UP000199759"/>
    </source>
</evidence>
<proteinExistence type="inferred from homology"/>
<dbReference type="NCBIfam" id="TIGR00177">
    <property type="entry name" value="molyb_syn"/>
    <property type="match status" value="1"/>
</dbReference>
<dbReference type="GO" id="GO:0006777">
    <property type="term" value="P:Mo-molybdopterin cofactor biosynthetic process"/>
    <property type="evidence" value="ECO:0007669"/>
    <property type="project" value="UniProtKB-UniRule"/>
</dbReference>
<dbReference type="Proteomes" id="UP000199759">
    <property type="component" value="Unassembled WGS sequence"/>
</dbReference>
<evidence type="ECO:0000313" key="4">
    <source>
        <dbReference type="EMBL" id="SDL63423.1"/>
    </source>
</evidence>
<dbReference type="RefSeq" id="WP_091765175.1">
    <property type="nucleotide sequence ID" value="NZ_FNHG01000001.1"/>
</dbReference>
<dbReference type="UniPathway" id="UPA00344"/>
<dbReference type="InterPro" id="IPR012245">
    <property type="entry name" value="MoaB"/>
</dbReference>
<organism evidence="4 5">
    <name type="scientific">Maricaulis salignorans</name>
    <dbReference type="NCBI Taxonomy" id="144026"/>
    <lineage>
        <taxon>Bacteria</taxon>
        <taxon>Pseudomonadati</taxon>
        <taxon>Pseudomonadota</taxon>
        <taxon>Alphaproteobacteria</taxon>
        <taxon>Maricaulales</taxon>
        <taxon>Maricaulaceae</taxon>
        <taxon>Maricaulis</taxon>
    </lineage>
</organism>
<gene>
    <name evidence="4" type="ORF">SAMN04488568_101130</name>
</gene>
<evidence type="ECO:0000259" key="3">
    <source>
        <dbReference type="SMART" id="SM00852"/>
    </source>
</evidence>
<dbReference type="SUPFAM" id="SSF53218">
    <property type="entry name" value="Molybdenum cofactor biosynthesis proteins"/>
    <property type="match status" value="1"/>
</dbReference>